<evidence type="ECO:0000313" key="2">
    <source>
        <dbReference type="EMBL" id="ATL68037.1"/>
    </source>
</evidence>
<proteinExistence type="inferred from homology"/>
<dbReference type="InterPro" id="IPR039556">
    <property type="entry name" value="ICL/PEPM"/>
</dbReference>
<dbReference type="Gene3D" id="3.20.20.60">
    <property type="entry name" value="Phosphoenolpyruvate-binding domains"/>
    <property type="match status" value="1"/>
</dbReference>
<gene>
    <name evidence="2" type="ORF">CRH09_19455</name>
</gene>
<organism evidence="2 3">
    <name type="scientific">Nocardia terpenica</name>
    <dbReference type="NCBI Taxonomy" id="455432"/>
    <lineage>
        <taxon>Bacteria</taxon>
        <taxon>Bacillati</taxon>
        <taxon>Actinomycetota</taxon>
        <taxon>Actinomycetes</taxon>
        <taxon>Mycobacteriales</taxon>
        <taxon>Nocardiaceae</taxon>
        <taxon>Nocardia</taxon>
    </lineage>
</organism>
<comment type="similarity">
    <text evidence="1">Belongs to the isocitrate lyase/PEP mutase superfamily. PEP mutase family.</text>
</comment>
<name>A0A291RKY3_9NOCA</name>
<dbReference type="InterPro" id="IPR015813">
    <property type="entry name" value="Pyrv/PenolPyrv_kinase-like_dom"/>
</dbReference>
<dbReference type="AlphaFoldDB" id="A0A291RKY3"/>
<dbReference type="Proteomes" id="UP000221961">
    <property type="component" value="Chromosome"/>
</dbReference>
<dbReference type="SUPFAM" id="SSF51621">
    <property type="entry name" value="Phosphoenolpyruvate/pyruvate domain"/>
    <property type="match status" value="1"/>
</dbReference>
<evidence type="ECO:0000313" key="3">
    <source>
        <dbReference type="Proteomes" id="UP000221961"/>
    </source>
</evidence>
<sequence length="294" mass="31655">MQEYIRMLRVDEKRDLLRAALRGAHPVRAVGAHDGLTAKIVAEAGFEAVWVSSFELSASHGLPDASLLTMTQYLDAAEDVDAVIDIPVIADCDTGFGGPLNVSYLMQRYARRHIAAVCIEDKMFPKINSFAEAAQDLISAEEFALKIKAGKEVLDGDGPLLIARTEALISGSGVDEALDRGHAYAAAGADVVLVHSKSKRPDEVLEFGARWDLDVPLAAVPTTYSQVTEATLREAGYGLVIYANHSLRAAVRGVREVLDRLTHAGRAADVESRISPMAEIFALQGMPARFSATP</sequence>
<dbReference type="PANTHER" id="PTHR42905:SF7">
    <property type="entry name" value="PHOSPHOENOLPYRUVATE PHOSPHOMUTASE"/>
    <property type="match status" value="1"/>
</dbReference>
<keyword evidence="2" id="KW-0670">Pyruvate</keyword>
<dbReference type="CDD" id="cd00377">
    <property type="entry name" value="ICL_PEPM"/>
    <property type="match status" value="1"/>
</dbReference>
<dbReference type="Pfam" id="PF13714">
    <property type="entry name" value="PEP_mutase"/>
    <property type="match status" value="1"/>
</dbReference>
<evidence type="ECO:0000256" key="1">
    <source>
        <dbReference type="ARBA" id="ARBA00038455"/>
    </source>
</evidence>
<dbReference type="KEGG" id="ntp:CRH09_19455"/>
<dbReference type="EMBL" id="CP023778">
    <property type="protein sequence ID" value="ATL68037.1"/>
    <property type="molecule type" value="Genomic_DNA"/>
</dbReference>
<reference evidence="2 3" key="1">
    <citation type="submission" date="2017-10" db="EMBL/GenBank/DDBJ databases">
        <title>Comparative genomics between pathogenic Norcardia.</title>
        <authorList>
            <person name="Zeng L."/>
        </authorList>
    </citation>
    <scope>NUCLEOTIDE SEQUENCE [LARGE SCALE GENOMIC DNA]</scope>
    <source>
        <strain evidence="2 3">NC_YFY_NT001</strain>
    </source>
</reference>
<accession>A0A291RKY3</accession>
<protein>
    <submittedName>
        <fullName evidence="2">Phosphoenolpyruvate phosphomutase</fullName>
    </submittedName>
</protein>
<dbReference type="InterPro" id="IPR040442">
    <property type="entry name" value="Pyrv_kinase-like_dom_sf"/>
</dbReference>
<dbReference type="GO" id="GO:0003824">
    <property type="term" value="F:catalytic activity"/>
    <property type="evidence" value="ECO:0007669"/>
    <property type="project" value="InterPro"/>
</dbReference>
<dbReference type="PANTHER" id="PTHR42905">
    <property type="entry name" value="PHOSPHOENOLPYRUVATE CARBOXYLASE"/>
    <property type="match status" value="1"/>
</dbReference>